<evidence type="ECO:0000313" key="1">
    <source>
        <dbReference type="EMBL" id="KAG6735019.1"/>
    </source>
</evidence>
<gene>
    <name evidence="1" type="ORF">I3842_01G299400</name>
</gene>
<name>A0A922G542_CARIL</name>
<dbReference type="AlphaFoldDB" id="A0A922G542"/>
<accession>A0A922G542</accession>
<protein>
    <submittedName>
        <fullName evidence="1">Uncharacterized protein</fullName>
    </submittedName>
</protein>
<dbReference type="EMBL" id="CM031825">
    <property type="protein sequence ID" value="KAG6735019.1"/>
    <property type="molecule type" value="Genomic_DNA"/>
</dbReference>
<comment type="caution">
    <text evidence="1">The sequence shown here is derived from an EMBL/GenBank/DDBJ whole genome shotgun (WGS) entry which is preliminary data.</text>
</comment>
<reference evidence="1" key="1">
    <citation type="submission" date="2021-01" db="EMBL/GenBank/DDBJ databases">
        <authorList>
            <person name="Lovell J.T."/>
            <person name="Bentley N."/>
            <person name="Bhattarai G."/>
            <person name="Jenkins J.W."/>
            <person name="Sreedasyam A."/>
            <person name="Alarcon Y."/>
            <person name="Bock C."/>
            <person name="Boston L."/>
            <person name="Carlson J."/>
            <person name="Cervantes K."/>
            <person name="Clermont K."/>
            <person name="Krom N."/>
            <person name="Kubenka K."/>
            <person name="Mamidi S."/>
            <person name="Mattison C."/>
            <person name="Monteros M."/>
            <person name="Pisani C."/>
            <person name="Plott C."/>
            <person name="Rajasekar S."/>
            <person name="Rhein H.S."/>
            <person name="Rohla C."/>
            <person name="Song M."/>
            <person name="Hilaire R.S."/>
            <person name="Shu S."/>
            <person name="Wells L."/>
            <person name="Wang X."/>
            <person name="Webber J."/>
            <person name="Heerema R.J."/>
            <person name="Klein P."/>
            <person name="Conner P."/>
            <person name="Grauke L."/>
            <person name="Grimwood J."/>
            <person name="Schmutz J."/>
            <person name="Randall J.J."/>
        </authorList>
    </citation>
    <scope>NUCLEOTIDE SEQUENCE</scope>
    <source>
        <tissue evidence="1">Leaf</tissue>
    </source>
</reference>
<evidence type="ECO:0000313" key="2">
    <source>
        <dbReference type="Proteomes" id="UP000811246"/>
    </source>
</evidence>
<sequence>MARKIGTSLLVELLTSIGLPHNKEVMVVPLPLKFWVPFMEMYDNTWDPLEHLRTFRAHMTLHSFSRKVAYRAFPLTLKGLAKVWFRSLAPGSMFFILFRIGQYDQHFSFQCSVQYTILPRSVSLQILTIWVYFGYSGQILAIPT</sequence>
<organism evidence="1 2">
    <name type="scientific">Carya illinoinensis</name>
    <name type="common">Pecan</name>
    <dbReference type="NCBI Taxonomy" id="32201"/>
    <lineage>
        <taxon>Eukaryota</taxon>
        <taxon>Viridiplantae</taxon>
        <taxon>Streptophyta</taxon>
        <taxon>Embryophyta</taxon>
        <taxon>Tracheophyta</taxon>
        <taxon>Spermatophyta</taxon>
        <taxon>Magnoliopsida</taxon>
        <taxon>eudicotyledons</taxon>
        <taxon>Gunneridae</taxon>
        <taxon>Pentapetalae</taxon>
        <taxon>rosids</taxon>
        <taxon>fabids</taxon>
        <taxon>Fagales</taxon>
        <taxon>Juglandaceae</taxon>
        <taxon>Carya</taxon>
    </lineage>
</organism>
<dbReference type="Proteomes" id="UP000811246">
    <property type="component" value="Chromosome 1"/>
</dbReference>
<proteinExistence type="predicted"/>